<dbReference type="Pfam" id="PF03031">
    <property type="entry name" value="NIF"/>
    <property type="match status" value="1"/>
</dbReference>
<sequence length="529" mass="57252">MTPSGNEDPSGPEPPSEQPAPDAAEIQESTAGASSQPASPPVASTPSASGVTENAEPPKKSRLLIPIPSRRSSKTDQQSTSERTAEATQDESSRRGSKVSILKITRDRSRASSRRSRRTQQEVTNVEKGQETATPTTPEMNGPSKPQEKKASKLFAFLSCCSSSDVDGDDITVPPKKTSKQPPVSNRLPTPDKAEAHTGDSSTAESRDPAYFGDEKAVAVTADHPQPQEEERNAQVSPDMRGEGASAAASQPDVLPVTSKEHEPKAAVANGVIPESTTDVAKPDEQTPAAEAVTTNETTPTKPAAAEGETQSRKEEVVQAPAMLPPPPPPPAPEPTTATEGAEQQQWLLPPALPHLSNRKCLVLDLDETLVHSSFKVLERADFTIPVEIEGQYHNIYVIKRPGVDQFMKRVGELYEVVVFTASVSKYGDPLLDQLDIHNVVHHRLFRESCYNHQGNYVKDLSQVGRDLRETIIIDNSPTSYIFHPQHAIPISSWFSDAHDNELLDLIPVLEDLAGAQVQDVSMVLDITL</sequence>
<name>A0A9W9V2L4_9EURO</name>
<feature type="compositionally biased region" description="Low complexity" evidence="1">
    <location>
        <begin position="29"/>
        <end position="51"/>
    </location>
</feature>
<keyword evidence="4" id="KW-1185">Reference proteome</keyword>
<dbReference type="InterPro" id="IPR004274">
    <property type="entry name" value="FCP1_dom"/>
</dbReference>
<dbReference type="GO" id="GO:0045944">
    <property type="term" value="P:positive regulation of transcription by RNA polymerase II"/>
    <property type="evidence" value="ECO:0007669"/>
    <property type="project" value="UniProtKB-ARBA"/>
</dbReference>
<dbReference type="GO" id="GO:0009651">
    <property type="term" value="P:response to salt stress"/>
    <property type="evidence" value="ECO:0007669"/>
    <property type="project" value="UniProtKB-ARBA"/>
</dbReference>
<dbReference type="SMART" id="SM00577">
    <property type="entry name" value="CPDc"/>
    <property type="match status" value="1"/>
</dbReference>
<dbReference type="PANTHER" id="PTHR12210">
    <property type="entry name" value="DULLARD PROTEIN PHOSPHATASE"/>
    <property type="match status" value="1"/>
</dbReference>
<feature type="compositionally biased region" description="Pro residues" evidence="1">
    <location>
        <begin position="323"/>
        <end position="334"/>
    </location>
</feature>
<dbReference type="CDD" id="cd07521">
    <property type="entry name" value="HAD_FCP1-like"/>
    <property type="match status" value="1"/>
</dbReference>
<gene>
    <name evidence="3" type="ORF">N7496_009609</name>
</gene>
<organism evidence="3 4">
    <name type="scientific">Penicillium cataractarum</name>
    <dbReference type="NCBI Taxonomy" id="2100454"/>
    <lineage>
        <taxon>Eukaryota</taxon>
        <taxon>Fungi</taxon>
        <taxon>Dikarya</taxon>
        <taxon>Ascomycota</taxon>
        <taxon>Pezizomycotina</taxon>
        <taxon>Eurotiomycetes</taxon>
        <taxon>Eurotiomycetidae</taxon>
        <taxon>Eurotiales</taxon>
        <taxon>Aspergillaceae</taxon>
        <taxon>Penicillium</taxon>
    </lineage>
</organism>
<evidence type="ECO:0000313" key="4">
    <source>
        <dbReference type="Proteomes" id="UP001147782"/>
    </source>
</evidence>
<dbReference type="InterPro" id="IPR023214">
    <property type="entry name" value="HAD_sf"/>
</dbReference>
<reference evidence="3" key="2">
    <citation type="journal article" date="2023" name="IMA Fungus">
        <title>Comparative genomic study of the Penicillium genus elucidates a diverse pangenome and 15 lateral gene transfer events.</title>
        <authorList>
            <person name="Petersen C."/>
            <person name="Sorensen T."/>
            <person name="Nielsen M.R."/>
            <person name="Sondergaard T.E."/>
            <person name="Sorensen J.L."/>
            <person name="Fitzpatrick D.A."/>
            <person name="Frisvad J.C."/>
            <person name="Nielsen K.L."/>
        </authorList>
    </citation>
    <scope>NUCLEOTIDE SEQUENCE</scope>
    <source>
        <strain evidence="3">IBT 29864</strain>
    </source>
</reference>
<dbReference type="PROSITE" id="PS50969">
    <property type="entry name" value="FCP1"/>
    <property type="match status" value="1"/>
</dbReference>
<dbReference type="AlphaFoldDB" id="A0A9W9V2L4"/>
<feature type="compositionally biased region" description="Basic and acidic residues" evidence="1">
    <location>
        <begin position="205"/>
        <end position="217"/>
    </location>
</feature>
<dbReference type="GeneID" id="81441702"/>
<evidence type="ECO:0000313" key="3">
    <source>
        <dbReference type="EMBL" id="KAJ5363896.1"/>
    </source>
</evidence>
<evidence type="ECO:0000259" key="2">
    <source>
        <dbReference type="PROSITE" id="PS50969"/>
    </source>
</evidence>
<comment type="caution">
    <text evidence="3">The sequence shown here is derived from an EMBL/GenBank/DDBJ whole genome shotgun (WGS) entry which is preliminary data.</text>
</comment>
<dbReference type="GO" id="GO:0016791">
    <property type="term" value="F:phosphatase activity"/>
    <property type="evidence" value="ECO:0007669"/>
    <property type="project" value="InterPro"/>
</dbReference>
<accession>A0A9W9V2L4</accession>
<dbReference type="GO" id="GO:0034198">
    <property type="term" value="P:cellular response to amino acid starvation"/>
    <property type="evidence" value="ECO:0007669"/>
    <property type="project" value="UniProtKB-ARBA"/>
</dbReference>
<dbReference type="FunFam" id="3.40.50.1000:FF:000043">
    <property type="entry name" value="General stress response phosphoprotein phosphatase Psr1/2"/>
    <property type="match status" value="1"/>
</dbReference>
<feature type="region of interest" description="Disordered" evidence="1">
    <location>
        <begin position="164"/>
        <end position="343"/>
    </location>
</feature>
<dbReference type="NCBIfam" id="TIGR02251">
    <property type="entry name" value="HIF-SF_euk"/>
    <property type="match status" value="1"/>
</dbReference>
<reference evidence="3" key="1">
    <citation type="submission" date="2022-11" db="EMBL/GenBank/DDBJ databases">
        <authorList>
            <person name="Petersen C."/>
        </authorList>
    </citation>
    <scope>NUCLEOTIDE SEQUENCE</scope>
    <source>
        <strain evidence="3">IBT 29864</strain>
    </source>
</reference>
<feature type="region of interest" description="Disordered" evidence="1">
    <location>
        <begin position="1"/>
        <end position="151"/>
    </location>
</feature>
<dbReference type="RefSeq" id="XP_056551523.1">
    <property type="nucleotide sequence ID" value="XM_056702523.1"/>
</dbReference>
<dbReference type="Proteomes" id="UP001147782">
    <property type="component" value="Unassembled WGS sequence"/>
</dbReference>
<dbReference type="EMBL" id="JAPZBS010000008">
    <property type="protein sequence ID" value="KAJ5363896.1"/>
    <property type="molecule type" value="Genomic_DNA"/>
</dbReference>
<dbReference type="InterPro" id="IPR050365">
    <property type="entry name" value="TIM50"/>
</dbReference>
<proteinExistence type="predicted"/>
<dbReference type="InterPro" id="IPR011948">
    <property type="entry name" value="Dullard_phosphatase"/>
</dbReference>
<dbReference type="OrthoDB" id="277011at2759"/>
<feature type="domain" description="FCP1 homology" evidence="2">
    <location>
        <begin position="355"/>
        <end position="513"/>
    </location>
</feature>
<dbReference type="InterPro" id="IPR036412">
    <property type="entry name" value="HAD-like_sf"/>
</dbReference>
<dbReference type="GO" id="GO:1904262">
    <property type="term" value="P:negative regulation of TORC1 signaling"/>
    <property type="evidence" value="ECO:0007669"/>
    <property type="project" value="UniProtKB-ARBA"/>
</dbReference>
<evidence type="ECO:0000256" key="1">
    <source>
        <dbReference type="SAM" id="MobiDB-lite"/>
    </source>
</evidence>
<dbReference type="SUPFAM" id="SSF56784">
    <property type="entry name" value="HAD-like"/>
    <property type="match status" value="1"/>
</dbReference>
<protein>
    <recommendedName>
        <fullName evidence="2">FCP1 homology domain-containing protein</fullName>
    </recommendedName>
</protein>
<dbReference type="Gene3D" id="3.40.50.1000">
    <property type="entry name" value="HAD superfamily/HAD-like"/>
    <property type="match status" value="1"/>
</dbReference>